<name>A0A645BYP9_9ZZZZ</name>
<dbReference type="EMBL" id="VSSQ01021324">
    <property type="protein sequence ID" value="MPM66834.1"/>
    <property type="molecule type" value="Genomic_DNA"/>
</dbReference>
<reference evidence="1" key="1">
    <citation type="submission" date="2019-08" db="EMBL/GenBank/DDBJ databases">
        <authorList>
            <person name="Kucharzyk K."/>
            <person name="Murdoch R.W."/>
            <person name="Higgins S."/>
            <person name="Loffler F."/>
        </authorList>
    </citation>
    <scope>NUCLEOTIDE SEQUENCE</scope>
</reference>
<organism evidence="1">
    <name type="scientific">bioreactor metagenome</name>
    <dbReference type="NCBI Taxonomy" id="1076179"/>
    <lineage>
        <taxon>unclassified sequences</taxon>
        <taxon>metagenomes</taxon>
        <taxon>ecological metagenomes</taxon>
    </lineage>
</organism>
<accession>A0A645BYP9</accession>
<dbReference type="AlphaFoldDB" id="A0A645BYP9"/>
<proteinExistence type="predicted"/>
<protein>
    <submittedName>
        <fullName evidence="1">Uncharacterized protein</fullName>
    </submittedName>
</protein>
<sequence length="56" mass="5750">MLSLAAAIFASVYIVARFLSGCDEAANDGTAHIAHIGASSSDEINSAAALFSLFFI</sequence>
<evidence type="ECO:0000313" key="1">
    <source>
        <dbReference type="EMBL" id="MPM66834.1"/>
    </source>
</evidence>
<gene>
    <name evidence="1" type="ORF">SDC9_113746</name>
</gene>
<comment type="caution">
    <text evidence="1">The sequence shown here is derived from an EMBL/GenBank/DDBJ whole genome shotgun (WGS) entry which is preliminary data.</text>
</comment>